<dbReference type="SUPFAM" id="SSF53383">
    <property type="entry name" value="PLP-dependent transferases"/>
    <property type="match status" value="1"/>
</dbReference>
<dbReference type="EMBL" id="FQXP01000003">
    <property type="protein sequence ID" value="SHH34807.1"/>
    <property type="molecule type" value="Genomic_DNA"/>
</dbReference>
<dbReference type="Pfam" id="PF00266">
    <property type="entry name" value="Aminotran_5"/>
    <property type="match status" value="1"/>
</dbReference>
<evidence type="ECO:0000256" key="1">
    <source>
        <dbReference type="ARBA" id="ARBA00001933"/>
    </source>
</evidence>
<dbReference type="InterPro" id="IPR015424">
    <property type="entry name" value="PyrdxlP-dep_Trfase"/>
</dbReference>
<accession>A0A1M5S862</accession>
<dbReference type="EC" id="2.8.1.7" evidence="3"/>
<dbReference type="PANTHER" id="PTHR43586">
    <property type="entry name" value="CYSTEINE DESULFURASE"/>
    <property type="match status" value="1"/>
</dbReference>
<evidence type="ECO:0000259" key="6">
    <source>
        <dbReference type="Pfam" id="PF00266"/>
    </source>
</evidence>
<comment type="catalytic activity">
    <reaction evidence="5">
        <text>(sulfur carrier)-H + L-cysteine = (sulfur carrier)-SH + L-alanine</text>
        <dbReference type="Rhea" id="RHEA:43892"/>
        <dbReference type="Rhea" id="RHEA-COMP:14737"/>
        <dbReference type="Rhea" id="RHEA-COMP:14739"/>
        <dbReference type="ChEBI" id="CHEBI:29917"/>
        <dbReference type="ChEBI" id="CHEBI:35235"/>
        <dbReference type="ChEBI" id="CHEBI:57972"/>
        <dbReference type="ChEBI" id="CHEBI:64428"/>
        <dbReference type="EC" id="2.8.1.7"/>
    </reaction>
</comment>
<organism evidence="7 8">
    <name type="scientific">Clostridium collagenovorans DSM 3089</name>
    <dbReference type="NCBI Taxonomy" id="1121306"/>
    <lineage>
        <taxon>Bacteria</taxon>
        <taxon>Bacillati</taxon>
        <taxon>Bacillota</taxon>
        <taxon>Clostridia</taxon>
        <taxon>Eubacteriales</taxon>
        <taxon>Clostridiaceae</taxon>
        <taxon>Clostridium</taxon>
    </lineage>
</organism>
<evidence type="ECO:0000313" key="7">
    <source>
        <dbReference type="EMBL" id="SHH34807.1"/>
    </source>
</evidence>
<dbReference type="OrthoDB" id="9804366at2"/>
<dbReference type="PANTHER" id="PTHR43586:SF4">
    <property type="entry name" value="ISOPENICILLIN N EPIMERASE"/>
    <property type="match status" value="1"/>
</dbReference>
<dbReference type="STRING" id="1121306.SAMN02745196_00077"/>
<dbReference type="PIRSF" id="PIRSF005572">
    <property type="entry name" value="NifS"/>
    <property type="match status" value="1"/>
</dbReference>
<dbReference type="GO" id="GO:0031071">
    <property type="term" value="F:cysteine desulfurase activity"/>
    <property type="evidence" value="ECO:0007669"/>
    <property type="project" value="UniProtKB-EC"/>
</dbReference>
<dbReference type="Gene3D" id="3.40.640.10">
    <property type="entry name" value="Type I PLP-dependent aspartate aminotransferase-like (Major domain)"/>
    <property type="match status" value="1"/>
</dbReference>
<dbReference type="Proteomes" id="UP000184526">
    <property type="component" value="Unassembled WGS sequence"/>
</dbReference>
<dbReference type="InterPro" id="IPR016454">
    <property type="entry name" value="Cysteine_dSase"/>
</dbReference>
<evidence type="ECO:0000313" key="8">
    <source>
        <dbReference type="Proteomes" id="UP000184526"/>
    </source>
</evidence>
<evidence type="ECO:0000256" key="4">
    <source>
        <dbReference type="ARBA" id="ARBA00022898"/>
    </source>
</evidence>
<dbReference type="InterPro" id="IPR015422">
    <property type="entry name" value="PyrdxlP-dep_Trfase_small"/>
</dbReference>
<dbReference type="NCBIfam" id="TIGR01977">
    <property type="entry name" value="am_tr_V_EF2568"/>
    <property type="match status" value="1"/>
</dbReference>
<evidence type="ECO:0000256" key="3">
    <source>
        <dbReference type="ARBA" id="ARBA00012239"/>
    </source>
</evidence>
<feature type="domain" description="Aminotransferase class V" evidence="6">
    <location>
        <begin position="4"/>
        <end position="371"/>
    </location>
</feature>
<sequence length="386" mass="42000">MSQIYLDNASTTFPKAPTVANTVYEYLNSLGCNVNRGAYSSSFKAESTVFETRELVCKLFNFDKAENVVFTRNITESLNVILKGLLKSGDEIIISSMEHNAVTRPLTSLTKNNVIVHKVPCSKEGELCPKDIVKFINKKTTAVLMTAASNVCGTRLPLKEIGEICKEHNLIFIVDSAQGAGVIPIDFKEINASIIAFTGHKGLLGPQGIGGFLIDDSLVNSVDPLVEGGTGSLSESEVQPDYMPDKFEGGTPNVPGIFGLNASLKFILETGIDKIHEKELYLTEEFLKGISSIKEAKIAGLKGTENRVAVVSLDFSPLDNAVISYFLEKNYGIMTRCGLHCAPSAHKTLGTFPHGTVRFSFGYFNTIEDVNTAIKAIKEVLKEDLM</sequence>
<comment type="cofactor">
    <cofactor evidence="1">
        <name>pyridoxal 5'-phosphate</name>
        <dbReference type="ChEBI" id="CHEBI:597326"/>
    </cofactor>
</comment>
<evidence type="ECO:0000256" key="2">
    <source>
        <dbReference type="ARBA" id="ARBA00010447"/>
    </source>
</evidence>
<comment type="similarity">
    <text evidence="2">Belongs to the class-V pyridoxal-phosphate-dependent aminotransferase family. Csd subfamily.</text>
</comment>
<dbReference type="InterPro" id="IPR015421">
    <property type="entry name" value="PyrdxlP-dep_Trfase_major"/>
</dbReference>
<keyword evidence="4" id="KW-0663">Pyridoxal phosphate</keyword>
<reference evidence="7 8" key="1">
    <citation type="submission" date="2016-11" db="EMBL/GenBank/DDBJ databases">
        <authorList>
            <person name="Jaros S."/>
            <person name="Januszkiewicz K."/>
            <person name="Wedrychowicz H."/>
        </authorList>
    </citation>
    <scope>NUCLEOTIDE SEQUENCE [LARGE SCALE GENOMIC DNA]</scope>
    <source>
        <strain evidence="7 8">DSM 3089</strain>
    </source>
</reference>
<evidence type="ECO:0000256" key="5">
    <source>
        <dbReference type="ARBA" id="ARBA00050776"/>
    </source>
</evidence>
<dbReference type="AlphaFoldDB" id="A0A1M5S862"/>
<dbReference type="InterPro" id="IPR000192">
    <property type="entry name" value="Aminotrans_V_dom"/>
</dbReference>
<name>A0A1M5S862_9CLOT</name>
<gene>
    <name evidence="7" type="ORF">SAMN02745196_00077</name>
</gene>
<protein>
    <recommendedName>
        <fullName evidence="3">cysteine desulfurase</fullName>
        <ecNumber evidence="3">2.8.1.7</ecNumber>
    </recommendedName>
</protein>
<dbReference type="InterPro" id="IPR010969">
    <property type="entry name" value="Cys_dSase-rel_unknwn_funct"/>
</dbReference>
<dbReference type="Gene3D" id="3.90.1150.10">
    <property type="entry name" value="Aspartate Aminotransferase, domain 1"/>
    <property type="match status" value="1"/>
</dbReference>
<dbReference type="RefSeq" id="WP_072828884.1">
    <property type="nucleotide sequence ID" value="NZ_FQXP01000003.1"/>
</dbReference>
<proteinExistence type="inferred from homology"/>
<keyword evidence="8" id="KW-1185">Reference proteome</keyword>